<dbReference type="STRING" id="1176587.A8C56_03945"/>
<dbReference type="Pfam" id="PF13416">
    <property type="entry name" value="SBP_bac_8"/>
    <property type="match status" value="1"/>
</dbReference>
<dbReference type="PANTHER" id="PTHR43649">
    <property type="entry name" value="ARABINOSE-BINDING PROTEIN-RELATED"/>
    <property type="match status" value="1"/>
</dbReference>
<sequence length="386" mass="42637">MEPILLKGITWDHTRGMVPLQAAAQRFSELHPNVEICWSKRSLQAFADYSIEQLSEEYDLLIIDHPWVGSASVTGCVLPLNEYLPKELLATLEANSAGASHQSYAYNGQQWALAIDAATPVASMRADLLEAHNVPVPQTWGEVLALAKKGRVAAPAIPIDLLMNFYTFCIARGGEPFGNEKVISDATGTAALDSMKAFYSVLDRSFFSRNPIAVAEVMSSTDDYWYCPFAYGYANYSRRNYSRHRLTYTGLVTFNGAPLRTTLGGTGIAVAAQSAHKSVAVDFVQFVCAPRWQASEYILNGGQPGYTFGYADACNNQVCRDFFKSTGAALEQAYLRPRYHGYLHFQDAAGFYIQEFLKGNIQSPQAVLRKLNALYAESLQKQATLL</sequence>
<keyword evidence="3" id="KW-1003">Cell membrane</keyword>
<evidence type="ECO:0000256" key="4">
    <source>
        <dbReference type="ARBA" id="ARBA00022729"/>
    </source>
</evidence>
<proteinExistence type="inferred from homology"/>
<dbReference type="Gene3D" id="3.40.190.10">
    <property type="entry name" value="Periplasmic binding protein-like II"/>
    <property type="match status" value="2"/>
</dbReference>
<dbReference type="AlphaFoldDB" id="A0A1A9HXU2"/>
<evidence type="ECO:0000256" key="7">
    <source>
        <dbReference type="ARBA" id="ARBA00023288"/>
    </source>
</evidence>
<dbReference type="KEGG" id="nia:A8C56_03945"/>
<comment type="subcellular location">
    <subcellularLocation>
        <location evidence="1">Periplasm</location>
    </subcellularLocation>
</comment>
<comment type="similarity">
    <text evidence="2">Belongs to the bacterial solute-binding protein 1 family.</text>
</comment>
<keyword evidence="7" id="KW-0449">Lipoprotein</keyword>
<dbReference type="GO" id="GO:0042597">
    <property type="term" value="C:periplasmic space"/>
    <property type="evidence" value="ECO:0007669"/>
    <property type="project" value="UniProtKB-SubCell"/>
</dbReference>
<dbReference type="SUPFAM" id="SSF53850">
    <property type="entry name" value="Periplasmic binding protein-like II"/>
    <property type="match status" value="1"/>
</dbReference>
<evidence type="ECO:0000313" key="8">
    <source>
        <dbReference type="EMBL" id="ANH80248.1"/>
    </source>
</evidence>
<dbReference type="EMBL" id="CP015772">
    <property type="protein sequence ID" value="ANH80248.1"/>
    <property type="molecule type" value="Genomic_DNA"/>
</dbReference>
<evidence type="ECO:0000256" key="5">
    <source>
        <dbReference type="ARBA" id="ARBA00023136"/>
    </source>
</evidence>
<gene>
    <name evidence="8" type="ORF">A8C56_03945</name>
</gene>
<keyword evidence="4" id="KW-0732">Signal</keyword>
<dbReference type="RefSeq" id="WP_067752342.1">
    <property type="nucleotide sequence ID" value="NZ_CP015772.1"/>
</dbReference>
<dbReference type="InterPro" id="IPR050490">
    <property type="entry name" value="Bact_solute-bd_prot1"/>
</dbReference>
<reference evidence="8 9" key="1">
    <citation type="submission" date="2016-05" db="EMBL/GenBank/DDBJ databases">
        <title>Niabella ginsenosidivorans BS26 whole genome sequencing.</title>
        <authorList>
            <person name="Im W.T."/>
            <person name="Siddiqi M.Z."/>
        </authorList>
    </citation>
    <scope>NUCLEOTIDE SEQUENCE [LARGE SCALE GENOMIC DNA]</scope>
    <source>
        <strain evidence="8 9">BS26</strain>
    </source>
</reference>
<dbReference type="Proteomes" id="UP000077667">
    <property type="component" value="Chromosome"/>
</dbReference>
<accession>A0A1A9HXU2</accession>
<keyword evidence="6" id="KW-0564">Palmitate</keyword>
<evidence type="ECO:0000256" key="3">
    <source>
        <dbReference type="ARBA" id="ARBA00022475"/>
    </source>
</evidence>
<organism evidence="8 9">
    <name type="scientific">Niabella ginsenosidivorans</name>
    <dbReference type="NCBI Taxonomy" id="1176587"/>
    <lineage>
        <taxon>Bacteria</taxon>
        <taxon>Pseudomonadati</taxon>
        <taxon>Bacteroidota</taxon>
        <taxon>Chitinophagia</taxon>
        <taxon>Chitinophagales</taxon>
        <taxon>Chitinophagaceae</taxon>
        <taxon>Niabella</taxon>
    </lineage>
</organism>
<evidence type="ECO:0000256" key="1">
    <source>
        <dbReference type="ARBA" id="ARBA00004418"/>
    </source>
</evidence>
<keyword evidence="9" id="KW-1185">Reference proteome</keyword>
<evidence type="ECO:0000256" key="6">
    <source>
        <dbReference type="ARBA" id="ARBA00023139"/>
    </source>
</evidence>
<keyword evidence="5" id="KW-0472">Membrane</keyword>
<dbReference type="PANTHER" id="PTHR43649:SF33">
    <property type="entry name" value="POLYGALACTURONAN_RHAMNOGALACTURONAN-BINDING PROTEIN YTCQ"/>
    <property type="match status" value="1"/>
</dbReference>
<evidence type="ECO:0000313" key="9">
    <source>
        <dbReference type="Proteomes" id="UP000077667"/>
    </source>
</evidence>
<dbReference type="InterPro" id="IPR006059">
    <property type="entry name" value="SBP"/>
</dbReference>
<name>A0A1A9HXU2_9BACT</name>
<dbReference type="OrthoDB" id="9811622at2"/>
<protein>
    <submittedName>
        <fullName evidence="8">ABC transporter substrate-binding protein</fullName>
    </submittedName>
</protein>
<evidence type="ECO:0000256" key="2">
    <source>
        <dbReference type="ARBA" id="ARBA00008520"/>
    </source>
</evidence>